<proteinExistence type="predicted"/>
<dbReference type="InterPro" id="IPR050107">
    <property type="entry name" value="ABC_carbohydrate_import_ATPase"/>
</dbReference>
<reference evidence="6 7" key="1">
    <citation type="submission" date="2023-07" db="EMBL/GenBank/DDBJ databases">
        <title>Genomic Encyclopedia of Type Strains, Phase IV (KMG-IV): sequencing the most valuable type-strain genomes for metagenomic binning, comparative biology and taxonomic classification.</title>
        <authorList>
            <person name="Goeker M."/>
        </authorList>
    </citation>
    <scope>NUCLEOTIDE SEQUENCE [LARGE SCALE GENOMIC DNA]</scope>
    <source>
        <strain evidence="6 7">DSM 4006</strain>
    </source>
</reference>
<feature type="domain" description="ABC transporter" evidence="5">
    <location>
        <begin position="263"/>
        <end position="507"/>
    </location>
</feature>
<keyword evidence="4" id="KW-0067">ATP-binding</keyword>
<dbReference type="CDD" id="cd03216">
    <property type="entry name" value="ABC_Carb_Monos_I"/>
    <property type="match status" value="1"/>
</dbReference>
<evidence type="ECO:0000256" key="4">
    <source>
        <dbReference type="ARBA" id="ARBA00022840"/>
    </source>
</evidence>
<evidence type="ECO:0000313" key="6">
    <source>
        <dbReference type="EMBL" id="MDQ0189069.1"/>
    </source>
</evidence>
<evidence type="ECO:0000313" key="7">
    <source>
        <dbReference type="Proteomes" id="UP001232973"/>
    </source>
</evidence>
<dbReference type="Proteomes" id="UP001232973">
    <property type="component" value="Unassembled WGS sequence"/>
</dbReference>
<dbReference type="PANTHER" id="PTHR43790:SF9">
    <property type="entry name" value="GALACTOFURANOSE TRANSPORTER ATP-BINDING PROTEIN YTFR"/>
    <property type="match status" value="1"/>
</dbReference>
<evidence type="ECO:0000259" key="5">
    <source>
        <dbReference type="PROSITE" id="PS50893"/>
    </source>
</evidence>
<dbReference type="EMBL" id="JAUSTP010000004">
    <property type="protein sequence ID" value="MDQ0189069.1"/>
    <property type="molecule type" value="Genomic_DNA"/>
</dbReference>
<dbReference type="InterPro" id="IPR017871">
    <property type="entry name" value="ABC_transporter-like_CS"/>
</dbReference>
<dbReference type="RefSeq" id="WP_274454859.1">
    <property type="nucleotide sequence ID" value="NZ_CP067097.1"/>
</dbReference>
<evidence type="ECO:0000256" key="3">
    <source>
        <dbReference type="ARBA" id="ARBA00022741"/>
    </source>
</evidence>
<name>A0ABT9XFK0_9BACL</name>
<dbReference type="PROSITE" id="PS00211">
    <property type="entry name" value="ABC_TRANSPORTER_1"/>
    <property type="match status" value="1"/>
</dbReference>
<accession>A0ABT9XFK0</accession>
<dbReference type="CDD" id="cd03215">
    <property type="entry name" value="ABC_Carb_Monos_II"/>
    <property type="match status" value="1"/>
</dbReference>
<feature type="domain" description="ABC transporter" evidence="5">
    <location>
        <begin position="4"/>
        <end position="244"/>
    </location>
</feature>
<dbReference type="InterPro" id="IPR003593">
    <property type="entry name" value="AAA+_ATPase"/>
</dbReference>
<dbReference type="SMART" id="SM00382">
    <property type="entry name" value="AAA"/>
    <property type="match status" value="2"/>
</dbReference>
<dbReference type="InterPro" id="IPR027417">
    <property type="entry name" value="P-loop_NTPase"/>
</dbReference>
<keyword evidence="6" id="KW-0762">Sugar transport</keyword>
<dbReference type="PROSITE" id="PS50893">
    <property type="entry name" value="ABC_TRANSPORTER_2"/>
    <property type="match status" value="2"/>
</dbReference>
<protein>
    <submittedName>
        <fullName evidence="6">ABC-type sugar transport system ATPase subunit</fullName>
    </submittedName>
</protein>
<keyword evidence="1" id="KW-0813">Transport</keyword>
<dbReference type="PANTHER" id="PTHR43790">
    <property type="entry name" value="CARBOHYDRATE TRANSPORT ATP-BINDING PROTEIN MG119-RELATED"/>
    <property type="match status" value="1"/>
</dbReference>
<evidence type="ECO:0000256" key="2">
    <source>
        <dbReference type="ARBA" id="ARBA00022737"/>
    </source>
</evidence>
<keyword evidence="3" id="KW-0547">Nucleotide-binding</keyword>
<dbReference type="Pfam" id="PF00005">
    <property type="entry name" value="ABC_tran"/>
    <property type="match status" value="2"/>
</dbReference>
<comment type="caution">
    <text evidence="6">The sequence shown here is derived from an EMBL/GenBank/DDBJ whole genome shotgun (WGS) entry which is preliminary data.</text>
</comment>
<dbReference type="Gene3D" id="3.40.50.300">
    <property type="entry name" value="P-loop containing nucleotide triphosphate hydrolases"/>
    <property type="match status" value="2"/>
</dbReference>
<organism evidence="6 7">
    <name type="scientific">Alicyclobacillus cycloheptanicus</name>
    <dbReference type="NCBI Taxonomy" id="1457"/>
    <lineage>
        <taxon>Bacteria</taxon>
        <taxon>Bacillati</taxon>
        <taxon>Bacillota</taxon>
        <taxon>Bacilli</taxon>
        <taxon>Bacillales</taxon>
        <taxon>Alicyclobacillaceae</taxon>
        <taxon>Alicyclobacillus</taxon>
    </lineage>
</organism>
<gene>
    <name evidence="6" type="ORF">J2S03_000885</name>
</gene>
<keyword evidence="7" id="KW-1185">Reference proteome</keyword>
<dbReference type="InterPro" id="IPR003439">
    <property type="entry name" value="ABC_transporter-like_ATP-bd"/>
</dbReference>
<evidence type="ECO:0000256" key="1">
    <source>
        <dbReference type="ARBA" id="ARBA00022448"/>
    </source>
</evidence>
<keyword evidence="2" id="KW-0677">Repeat</keyword>
<sequence>MNGLVVKGLSKSFDTVQVLKEISFTLLPGEIHALVGANGAGKSTLISVLSGLFTAYEGTIEIDGTPVTLHNPAEAHLAGIRTLHQEFDVSLFPSLSTAENLLLQTRIGRDTPWVFPPRGVTPRLQQQLAAIEGGTIPLDERVANLRPADRQKLAIAIALDERARFLIFDEPTASLSPDQAAHLLTVLEQLRARGMGILYVSHHLNEVFQIANRISVLRDGRLVDEFPVSDEDRQSARLRDRTIRAMLNKDAMDLYPARRKRPAASAPLVTIRNLSTPAGVSSVNLEIYPGEVVALTGLVGAGKTELVRALFGLDAVTSGEILWEGRKIVRNTPRAMIRRGAGFVPEDRHHQGLHLSHSVLENLSLPFLQGVKGFAGGVSRAREKALGETLRQAVGLVAPSLTIEARGLSGGNQQKVVFAKWLRIATKLLILDEPTKGVDVGARSGIYRLIRDMAERGVSVLMATSELDEAIGNADRILVMHRGRIVYETSEDIGTDALMRYATGGKGGMLHG</sequence>
<dbReference type="SUPFAM" id="SSF52540">
    <property type="entry name" value="P-loop containing nucleoside triphosphate hydrolases"/>
    <property type="match status" value="2"/>
</dbReference>